<evidence type="ECO:0000259" key="2">
    <source>
        <dbReference type="Pfam" id="PF02517"/>
    </source>
</evidence>
<dbReference type="AlphaFoldDB" id="A0A0F9NFA1"/>
<dbReference type="GO" id="GO:0080120">
    <property type="term" value="P:CAAX-box protein maturation"/>
    <property type="evidence" value="ECO:0007669"/>
    <property type="project" value="UniProtKB-ARBA"/>
</dbReference>
<feature type="transmembrane region" description="Helical" evidence="1">
    <location>
        <begin position="21"/>
        <end position="42"/>
    </location>
</feature>
<protein>
    <recommendedName>
        <fullName evidence="2">CAAX prenyl protease 2/Lysostaphin resistance protein A-like domain-containing protein</fullName>
    </recommendedName>
</protein>
<feature type="transmembrane region" description="Helical" evidence="1">
    <location>
        <begin position="174"/>
        <end position="194"/>
    </location>
</feature>
<name>A0A0F9NFA1_9ZZZZ</name>
<keyword evidence="1" id="KW-0812">Transmembrane</keyword>
<evidence type="ECO:0000313" key="3">
    <source>
        <dbReference type="EMBL" id="KKN18230.1"/>
    </source>
</evidence>
<dbReference type="Pfam" id="PF02517">
    <property type="entry name" value="Rce1-like"/>
    <property type="match status" value="1"/>
</dbReference>
<feature type="transmembrane region" description="Helical" evidence="1">
    <location>
        <begin position="224"/>
        <end position="243"/>
    </location>
</feature>
<organism evidence="3">
    <name type="scientific">marine sediment metagenome</name>
    <dbReference type="NCBI Taxonomy" id="412755"/>
    <lineage>
        <taxon>unclassified sequences</taxon>
        <taxon>metagenomes</taxon>
        <taxon>ecological metagenomes</taxon>
    </lineage>
</organism>
<evidence type="ECO:0000256" key="1">
    <source>
        <dbReference type="SAM" id="Phobius"/>
    </source>
</evidence>
<comment type="caution">
    <text evidence="3">The sequence shown here is derived from an EMBL/GenBank/DDBJ whole genome shotgun (WGS) entry which is preliminary data.</text>
</comment>
<dbReference type="PANTHER" id="PTHR43592">
    <property type="entry name" value="CAAX AMINO TERMINAL PROTEASE"/>
    <property type="match status" value="1"/>
</dbReference>
<feature type="transmembrane region" description="Helical" evidence="1">
    <location>
        <begin position="91"/>
        <end position="115"/>
    </location>
</feature>
<sequence length="244" mass="28314">MRCISKLNKKNKSDQYWKESVHTQLSYWFGVMAVGIQFVLGFRHITILFGQLNILEGFFGLSGLLLLDLIHGKKSKKKIYPEKFKKIHPNLFYRFAITFGVIALIQFIFQIVPLITSTEMALAIVFAPVCEEYFFRGILMEPTFRLGRNAKPDQKFTVWRYNPKKRKPAKEMSYAELGGILLSGVLFAGFHVNYYGQPRLIGMVLVGGWWLGLVYFWNKDLTAVILAHFLLNIFFVAQFYQVFL</sequence>
<dbReference type="GO" id="GO:0004175">
    <property type="term" value="F:endopeptidase activity"/>
    <property type="evidence" value="ECO:0007669"/>
    <property type="project" value="UniProtKB-ARBA"/>
</dbReference>
<feature type="transmembrane region" description="Helical" evidence="1">
    <location>
        <begin position="48"/>
        <end position="70"/>
    </location>
</feature>
<keyword evidence="1" id="KW-0472">Membrane</keyword>
<feature type="transmembrane region" description="Helical" evidence="1">
    <location>
        <begin position="121"/>
        <end position="139"/>
    </location>
</feature>
<feature type="transmembrane region" description="Helical" evidence="1">
    <location>
        <begin position="200"/>
        <end position="217"/>
    </location>
</feature>
<reference evidence="3" key="1">
    <citation type="journal article" date="2015" name="Nature">
        <title>Complex archaea that bridge the gap between prokaryotes and eukaryotes.</title>
        <authorList>
            <person name="Spang A."/>
            <person name="Saw J.H."/>
            <person name="Jorgensen S.L."/>
            <person name="Zaremba-Niedzwiedzka K."/>
            <person name="Martijn J."/>
            <person name="Lind A.E."/>
            <person name="van Eijk R."/>
            <person name="Schleper C."/>
            <person name="Guy L."/>
            <person name="Ettema T.J."/>
        </authorList>
    </citation>
    <scope>NUCLEOTIDE SEQUENCE</scope>
</reference>
<dbReference type="EMBL" id="LAZR01003446">
    <property type="protein sequence ID" value="KKN18230.1"/>
    <property type="molecule type" value="Genomic_DNA"/>
</dbReference>
<dbReference type="PANTHER" id="PTHR43592:SF15">
    <property type="entry name" value="CAAX AMINO TERMINAL PROTEASE FAMILY PROTEIN"/>
    <property type="match status" value="1"/>
</dbReference>
<feature type="domain" description="CAAX prenyl protease 2/Lysostaphin resistance protein A-like" evidence="2">
    <location>
        <begin position="120"/>
        <end position="234"/>
    </location>
</feature>
<keyword evidence="1" id="KW-1133">Transmembrane helix</keyword>
<proteinExistence type="predicted"/>
<accession>A0A0F9NFA1</accession>
<dbReference type="InterPro" id="IPR003675">
    <property type="entry name" value="Rce1/LyrA-like_dom"/>
</dbReference>
<gene>
    <name evidence="3" type="ORF">LCGC14_0957730</name>
</gene>